<dbReference type="Proteomes" id="UP001153332">
    <property type="component" value="Unassembled WGS sequence"/>
</dbReference>
<reference evidence="1" key="1">
    <citation type="submission" date="2022-12" db="EMBL/GenBank/DDBJ databases">
        <title>Genome Sequence of Lasiodiplodia mahajangana.</title>
        <authorList>
            <person name="Buettner E."/>
        </authorList>
    </citation>
    <scope>NUCLEOTIDE SEQUENCE</scope>
    <source>
        <strain evidence="1">VT137</strain>
    </source>
</reference>
<accession>A0ACC2K0J9</accession>
<proteinExistence type="predicted"/>
<name>A0ACC2K0J9_9PEZI</name>
<protein>
    <submittedName>
        <fullName evidence="1">Uncharacterized protein</fullName>
    </submittedName>
</protein>
<organism evidence="1 2">
    <name type="scientific">Lasiodiplodia mahajangana</name>
    <dbReference type="NCBI Taxonomy" id="1108764"/>
    <lineage>
        <taxon>Eukaryota</taxon>
        <taxon>Fungi</taxon>
        <taxon>Dikarya</taxon>
        <taxon>Ascomycota</taxon>
        <taxon>Pezizomycotina</taxon>
        <taxon>Dothideomycetes</taxon>
        <taxon>Dothideomycetes incertae sedis</taxon>
        <taxon>Botryosphaeriales</taxon>
        <taxon>Botryosphaeriaceae</taxon>
        <taxon>Lasiodiplodia</taxon>
    </lineage>
</organism>
<gene>
    <name evidence="1" type="ORF">O1611_g409</name>
</gene>
<sequence>MDSQSEETEVIGLAVKYPYDARGTVLNEGEFWLRNFSATCIGGWTSELRVHAKGLNVLTHPNGMESRVRGRESRVPFLARLKHFTWANFTLPMSTGGLALLLADETQGFTFRGLQTIGKVVYILDLVLFTLVVSAITYRFVKFPGTLKKSVVHPTEGLFLGTSTLSLASIISGIAKYGIPSCGPWLITVYRILFWIYFAVTFIIAVGQYALLFTSPKLKLSDMTPAWDLPVFPFMLSGTIAATGAGLQPPDQAVPIIVAGLGAQGFGLLVSIFIYSGFVSRLIQYGFPAPNSRPGMFIAVGPPAFTGLALVGLANSMPNHYNVFGPDEITIQVLRILATTICIFIWFLSLWFFCIAAVANLAVWREISFHLNWYSYIFPNVGFTIAVISVGKMLKSPGMIGTGSAMTALLVIGWLVIVANHIRAVWNGQILADGKDEDYYVNEKNHRHVKSFGIDEDKQE</sequence>
<keyword evidence="2" id="KW-1185">Reference proteome</keyword>
<evidence type="ECO:0000313" key="2">
    <source>
        <dbReference type="Proteomes" id="UP001153332"/>
    </source>
</evidence>
<dbReference type="EMBL" id="JAPUUL010000034">
    <property type="protein sequence ID" value="KAJ8133214.1"/>
    <property type="molecule type" value="Genomic_DNA"/>
</dbReference>
<evidence type="ECO:0000313" key="1">
    <source>
        <dbReference type="EMBL" id="KAJ8133214.1"/>
    </source>
</evidence>
<comment type="caution">
    <text evidence="1">The sequence shown here is derived from an EMBL/GenBank/DDBJ whole genome shotgun (WGS) entry which is preliminary data.</text>
</comment>